<dbReference type="InterPro" id="IPR003439">
    <property type="entry name" value="ABC_transporter-like_ATP-bd"/>
</dbReference>
<evidence type="ECO:0000259" key="5">
    <source>
        <dbReference type="PROSITE" id="PS50893"/>
    </source>
</evidence>
<dbReference type="InterPro" id="IPR017871">
    <property type="entry name" value="ABC_transporter-like_CS"/>
</dbReference>
<evidence type="ECO:0000256" key="1">
    <source>
        <dbReference type="ARBA" id="ARBA00022448"/>
    </source>
</evidence>
<keyword evidence="7" id="KW-1185">Reference proteome</keyword>
<organism evidence="6 7">
    <name type="scientific">Niallia oryzisoli</name>
    <dbReference type="NCBI Taxonomy" id="1737571"/>
    <lineage>
        <taxon>Bacteria</taxon>
        <taxon>Bacillati</taxon>
        <taxon>Bacillota</taxon>
        <taxon>Bacilli</taxon>
        <taxon>Bacillales</taxon>
        <taxon>Bacillaceae</taxon>
        <taxon>Niallia</taxon>
    </lineage>
</organism>
<dbReference type="SMART" id="SM00382">
    <property type="entry name" value="AAA"/>
    <property type="match status" value="1"/>
</dbReference>
<evidence type="ECO:0000313" key="7">
    <source>
        <dbReference type="Proteomes" id="UP001357223"/>
    </source>
</evidence>
<dbReference type="InterPro" id="IPR002808">
    <property type="entry name" value="AdoCbi_amidolase"/>
</dbReference>
<dbReference type="InterPro" id="IPR027417">
    <property type="entry name" value="P-loop_NTPase"/>
</dbReference>
<keyword evidence="4" id="KW-1278">Translocase</keyword>
<dbReference type="Proteomes" id="UP001357223">
    <property type="component" value="Chromosome"/>
</dbReference>
<keyword evidence="1" id="KW-0813">Transport</keyword>
<dbReference type="SUPFAM" id="SSF52540">
    <property type="entry name" value="P-loop containing nucleoside triphosphate hydrolases"/>
    <property type="match status" value="1"/>
</dbReference>
<keyword evidence="2" id="KW-0547">Nucleotide-binding</keyword>
<dbReference type="Pfam" id="PF00005">
    <property type="entry name" value="ABC_tran"/>
    <property type="match status" value="1"/>
</dbReference>
<dbReference type="PANTHER" id="PTHR42794">
    <property type="entry name" value="HEMIN IMPORT ATP-BINDING PROTEIN HMUV"/>
    <property type="match status" value="1"/>
</dbReference>
<accession>A0ABZ2CNT8</accession>
<dbReference type="PANTHER" id="PTHR42794:SF1">
    <property type="entry name" value="HEMIN IMPORT ATP-BINDING PROTEIN HMUV"/>
    <property type="match status" value="1"/>
</dbReference>
<dbReference type="CDD" id="cd03214">
    <property type="entry name" value="ABC_Iron-Siderophores_B12_Hemin"/>
    <property type="match status" value="1"/>
</dbReference>
<evidence type="ECO:0000256" key="4">
    <source>
        <dbReference type="ARBA" id="ARBA00022967"/>
    </source>
</evidence>
<evidence type="ECO:0000313" key="6">
    <source>
        <dbReference type="EMBL" id="WVX83585.1"/>
    </source>
</evidence>
<dbReference type="PROSITE" id="PS00211">
    <property type="entry name" value="ABC_TRANSPORTER_1"/>
    <property type="match status" value="1"/>
</dbReference>
<dbReference type="Gene3D" id="3.40.50.300">
    <property type="entry name" value="P-loop containing nucleotide triphosphate hydrolases"/>
    <property type="match status" value="1"/>
</dbReference>
<proteinExistence type="predicted"/>
<dbReference type="Pfam" id="PF01955">
    <property type="entry name" value="CbiZ"/>
    <property type="match status" value="1"/>
</dbReference>
<feature type="domain" description="ABC transporter" evidence="5">
    <location>
        <begin position="2"/>
        <end position="239"/>
    </location>
</feature>
<sequence length="489" mass="54960">MISIHNLSGGYTSSPIINGLDLDILKGEFFALLGKNGSGKTTLFKLVTGQLPIKSGNVLVSGKDIQSLSKLEKAKKMAVLTQEVHVSFDYTVEEIISLGRYPYQRGFFKHMSKKDWKVIEEVMELTNVTDLRKAPFRMISGGEKQRVLLAKALAQEPEILLLDEPTNHLDIKHTFHLLDLLKDRQQMMGLTIFAILHDLNVASLYADRIALLHDGSFLEVGDVDRLRKVDQLKKVYEVKVNSQSHPIVPKPQFLMTPNYAASREFYRFEDSYQLKRSDEYLHVQFDQPLRTISNGVMGAGLQWLKHFCAFHVEKDYDNPSPERDLQNWMEKYSIPYEQAVGMITTAKPVDTVVITETIENIEMMIILTLETGNAVDITKRSGSEADQVISCMNMMLFIDADFTDGALVSGYMSAVEAKTKALQNQPLSDPHSHTVAADTPPDVMVLALTQQGMKISNAGNRTMIGKGMAQLVNRAFKEVLNKHLLKVPQ</sequence>
<dbReference type="RefSeq" id="WP_338452468.1">
    <property type="nucleotide sequence ID" value="NZ_CP137640.1"/>
</dbReference>
<protein>
    <submittedName>
        <fullName evidence="6">Adenosylcobinamide amidohydrolase</fullName>
    </submittedName>
</protein>
<reference evidence="6 7" key="1">
    <citation type="submission" date="2023-10" db="EMBL/GenBank/DDBJ databases">
        <title>Niallia locisalis sp.nov. isolated from a salt pond sample.</title>
        <authorList>
            <person name="Li X.-J."/>
            <person name="Dong L."/>
        </authorList>
    </citation>
    <scope>NUCLEOTIDE SEQUENCE [LARGE SCALE GENOMIC DNA]</scope>
    <source>
        <strain evidence="6 7">DSM 29761</strain>
    </source>
</reference>
<name>A0ABZ2CNT8_9BACI</name>
<gene>
    <name evidence="6" type="ORF">R4Z09_11630</name>
</gene>
<evidence type="ECO:0000256" key="2">
    <source>
        <dbReference type="ARBA" id="ARBA00022741"/>
    </source>
</evidence>
<evidence type="ECO:0000256" key="3">
    <source>
        <dbReference type="ARBA" id="ARBA00022840"/>
    </source>
</evidence>
<dbReference type="InterPro" id="IPR003593">
    <property type="entry name" value="AAA+_ATPase"/>
</dbReference>
<keyword evidence="3" id="KW-0067">ATP-binding</keyword>
<dbReference type="PROSITE" id="PS50893">
    <property type="entry name" value="ABC_TRANSPORTER_2"/>
    <property type="match status" value="1"/>
</dbReference>
<dbReference type="EMBL" id="CP137640">
    <property type="protein sequence ID" value="WVX83585.1"/>
    <property type="molecule type" value="Genomic_DNA"/>
</dbReference>